<reference evidence="1" key="2">
    <citation type="journal article" date="2014" name="ISME J.">
        <title>Microbial stratification in low pH oxic and suboxic macroscopic growths along an acid mine drainage.</title>
        <authorList>
            <person name="Mendez-Garcia C."/>
            <person name="Mesa V."/>
            <person name="Sprenger R.R."/>
            <person name="Richter M."/>
            <person name="Diez M.S."/>
            <person name="Solano J."/>
            <person name="Bargiela R."/>
            <person name="Golyshina O.V."/>
            <person name="Manteca A."/>
            <person name="Ramos J.L."/>
            <person name="Gallego J.R."/>
            <person name="Llorente I."/>
            <person name="Martins Dos Santos V.A."/>
            <person name="Jensen O.N."/>
            <person name="Pelaez A.I."/>
            <person name="Sanchez J."/>
            <person name="Ferrer M."/>
        </authorList>
    </citation>
    <scope>NUCLEOTIDE SEQUENCE</scope>
</reference>
<dbReference type="EMBL" id="AUZX01006106">
    <property type="protein sequence ID" value="EQD65274.1"/>
    <property type="molecule type" value="Genomic_DNA"/>
</dbReference>
<accession>T1CG74</accession>
<reference evidence="1" key="1">
    <citation type="submission" date="2013-08" db="EMBL/GenBank/DDBJ databases">
        <authorList>
            <person name="Mendez C."/>
            <person name="Richter M."/>
            <person name="Ferrer M."/>
            <person name="Sanchez J."/>
        </authorList>
    </citation>
    <scope>NUCLEOTIDE SEQUENCE</scope>
</reference>
<name>T1CG74_9ZZZZ</name>
<feature type="non-terminal residue" evidence="1">
    <location>
        <position position="128"/>
    </location>
</feature>
<protein>
    <recommendedName>
        <fullName evidence="2">Thermopsin</fullName>
    </recommendedName>
</protein>
<organism evidence="1">
    <name type="scientific">mine drainage metagenome</name>
    <dbReference type="NCBI Taxonomy" id="410659"/>
    <lineage>
        <taxon>unclassified sequences</taxon>
        <taxon>metagenomes</taxon>
        <taxon>ecological metagenomes</taxon>
    </lineage>
</organism>
<sequence length="128" mass="13801">MQNGFNLSASGFYPVEVESKTMGLTVIPVDTPTSTSIGIQATYLFKLAYPNGTLLSVAQLSSIVANSSLTLENSAVVPSTIQLYRSTIYINFTLPDTGYYTLTWTSEISKLGTTYTLIYSNSIQGTSS</sequence>
<evidence type="ECO:0000313" key="1">
    <source>
        <dbReference type="EMBL" id="EQD65274.1"/>
    </source>
</evidence>
<proteinExistence type="predicted"/>
<comment type="caution">
    <text evidence="1">The sequence shown here is derived from an EMBL/GenBank/DDBJ whole genome shotgun (WGS) entry which is preliminary data.</text>
</comment>
<evidence type="ECO:0008006" key="2">
    <source>
        <dbReference type="Google" id="ProtNLM"/>
    </source>
</evidence>
<dbReference type="AlphaFoldDB" id="T1CG74"/>
<gene>
    <name evidence="1" type="ORF">B1A_08556</name>
</gene>